<dbReference type="InterPro" id="IPR053851">
    <property type="entry name" value="DUF6929"/>
</dbReference>
<name>A0A5D0R5Y2_9FLAO</name>
<dbReference type="OrthoDB" id="6710009at2"/>
<dbReference type="Proteomes" id="UP000323720">
    <property type="component" value="Unassembled WGS sequence"/>
</dbReference>
<organism evidence="1 2">
    <name type="scientific">Bizionia myxarmorum</name>
    <dbReference type="NCBI Taxonomy" id="291186"/>
    <lineage>
        <taxon>Bacteria</taxon>
        <taxon>Pseudomonadati</taxon>
        <taxon>Bacteroidota</taxon>
        <taxon>Flavobacteriia</taxon>
        <taxon>Flavobacteriales</taxon>
        <taxon>Flavobacteriaceae</taxon>
        <taxon>Bizionia</taxon>
    </lineage>
</organism>
<protein>
    <recommendedName>
        <fullName evidence="3">DUF4221 domain-containing protein</fullName>
    </recommendedName>
</protein>
<accession>A0A5D0R5Y2</accession>
<sequence>MEISILNTTKLKNVPSGSGLVKRDNLYYVIGDDSPYLFTLDTNFSLISKTLLIDTAPHLNERIIKSEKPDFESLELISKNEMVAFGSGSKSPERDAFIRILLEEDIQIERYQITDFYNHLKTLPLFQDSELNIEVVAFQDEQLFLFNRKKNLILTFNYLNLLAYFKGETDFPVHDITEFSLPKIKGIEAGFSGATTLKNQSKIIFTASVEDTNNAYDDGEILGSFIGMINIKNHKVESVYSYCAIPNTAEKLKVESVTIEEEISLGKTKVLLISDDDLGNSTLIESMLLW</sequence>
<comment type="caution">
    <text evidence="1">The sequence shown here is derived from an EMBL/GenBank/DDBJ whole genome shotgun (WGS) entry which is preliminary data.</text>
</comment>
<reference evidence="1 2" key="1">
    <citation type="submission" date="2019-08" db="EMBL/GenBank/DDBJ databases">
        <title>Genomes of Antarctic Bizionia species.</title>
        <authorList>
            <person name="Bowman J.P."/>
        </authorList>
    </citation>
    <scope>NUCLEOTIDE SEQUENCE [LARGE SCALE GENOMIC DNA]</scope>
    <source>
        <strain evidence="1 2">ADA-4</strain>
    </source>
</reference>
<dbReference type="AlphaFoldDB" id="A0A5D0R5Y2"/>
<dbReference type="RefSeq" id="WP_148403764.1">
    <property type="nucleotide sequence ID" value="NZ_VSKK01000002.1"/>
</dbReference>
<evidence type="ECO:0000313" key="2">
    <source>
        <dbReference type="Proteomes" id="UP000323720"/>
    </source>
</evidence>
<gene>
    <name evidence="1" type="ORF">ES674_09495</name>
</gene>
<evidence type="ECO:0008006" key="3">
    <source>
        <dbReference type="Google" id="ProtNLM"/>
    </source>
</evidence>
<dbReference type="EMBL" id="VSKK01000002">
    <property type="protein sequence ID" value="TYB76927.1"/>
    <property type="molecule type" value="Genomic_DNA"/>
</dbReference>
<evidence type="ECO:0000313" key="1">
    <source>
        <dbReference type="EMBL" id="TYB76927.1"/>
    </source>
</evidence>
<proteinExistence type="predicted"/>
<dbReference type="Pfam" id="PF22000">
    <property type="entry name" value="DUF6929"/>
    <property type="match status" value="1"/>
</dbReference>
<keyword evidence="2" id="KW-1185">Reference proteome</keyword>